<dbReference type="PROSITE" id="PS00094">
    <property type="entry name" value="C5_MTASE_1"/>
    <property type="match status" value="1"/>
</dbReference>
<dbReference type="PANTHER" id="PTHR10629:SF52">
    <property type="entry name" value="DNA (CYTOSINE-5)-METHYLTRANSFERASE 1"/>
    <property type="match status" value="1"/>
</dbReference>
<proteinExistence type="inferred from homology"/>
<feature type="compositionally biased region" description="Low complexity" evidence="6">
    <location>
        <begin position="482"/>
        <end position="491"/>
    </location>
</feature>
<reference evidence="7" key="1">
    <citation type="journal article" date="2020" name="bioRxiv">
        <title>Comparative genomics of Chlamydomonas.</title>
        <authorList>
            <person name="Craig R.J."/>
            <person name="Hasan A.R."/>
            <person name="Ness R.W."/>
            <person name="Keightley P.D."/>
        </authorList>
    </citation>
    <scope>NUCLEOTIDE SEQUENCE</scope>
    <source>
        <strain evidence="7">CCAP 11/70</strain>
    </source>
</reference>
<dbReference type="Gene3D" id="3.90.120.10">
    <property type="entry name" value="DNA Methylase, subunit A, domain 2"/>
    <property type="match status" value="1"/>
</dbReference>
<feature type="compositionally biased region" description="Gly residues" evidence="6">
    <location>
        <begin position="697"/>
        <end position="708"/>
    </location>
</feature>
<dbReference type="PRINTS" id="PR00105">
    <property type="entry name" value="C5METTRFRASE"/>
</dbReference>
<keyword evidence="2 5" id="KW-0489">Methyltransferase</keyword>
<feature type="compositionally biased region" description="Pro residues" evidence="6">
    <location>
        <begin position="12"/>
        <end position="27"/>
    </location>
</feature>
<feature type="region of interest" description="Disordered" evidence="6">
    <location>
        <begin position="746"/>
        <end position="770"/>
    </location>
</feature>
<comment type="caution">
    <text evidence="7">The sequence shown here is derived from an EMBL/GenBank/DDBJ whole genome shotgun (WGS) entry which is preliminary data.</text>
</comment>
<dbReference type="Pfam" id="PF00145">
    <property type="entry name" value="DNA_methylase"/>
    <property type="match status" value="3"/>
</dbReference>
<evidence type="ECO:0000313" key="7">
    <source>
        <dbReference type="EMBL" id="KAG2487155.1"/>
    </source>
</evidence>
<feature type="region of interest" description="Disordered" evidence="6">
    <location>
        <begin position="287"/>
        <end position="348"/>
    </location>
</feature>
<evidence type="ECO:0000256" key="6">
    <source>
        <dbReference type="SAM" id="MobiDB-lite"/>
    </source>
</evidence>
<evidence type="ECO:0000256" key="5">
    <source>
        <dbReference type="PROSITE-ProRule" id="PRU01016"/>
    </source>
</evidence>
<dbReference type="Proteomes" id="UP000612055">
    <property type="component" value="Unassembled WGS sequence"/>
</dbReference>
<evidence type="ECO:0000256" key="4">
    <source>
        <dbReference type="ARBA" id="ARBA00022691"/>
    </source>
</evidence>
<dbReference type="GO" id="GO:0044027">
    <property type="term" value="P:negative regulation of gene expression via chromosomal CpG island methylation"/>
    <property type="evidence" value="ECO:0007669"/>
    <property type="project" value="TreeGrafter"/>
</dbReference>
<feature type="compositionally biased region" description="Low complexity" evidence="6">
    <location>
        <begin position="883"/>
        <end position="901"/>
    </location>
</feature>
<dbReference type="GO" id="GO:0003677">
    <property type="term" value="F:DNA binding"/>
    <property type="evidence" value="ECO:0007669"/>
    <property type="project" value="TreeGrafter"/>
</dbReference>
<keyword evidence="8" id="KW-1185">Reference proteome</keyword>
<feature type="compositionally biased region" description="Low complexity" evidence="6">
    <location>
        <begin position="626"/>
        <end position="663"/>
    </location>
</feature>
<feature type="region of interest" description="Disordered" evidence="6">
    <location>
        <begin position="691"/>
        <end position="713"/>
    </location>
</feature>
<dbReference type="Gene3D" id="3.40.50.150">
    <property type="entry name" value="Vaccinia Virus protein VP39"/>
    <property type="match status" value="1"/>
</dbReference>
<dbReference type="PANTHER" id="PTHR10629">
    <property type="entry name" value="CYTOSINE-SPECIFIC METHYLTRANSFERASE"/>
    <property type="match status" value="1"/>
</dbReference>
<dbReference type="PROSITE" id="PS00095">
    <property type="entry name" value="C5_MTASE_2"/>
    <property type="match status" value="1"/>
</dbReference>
<keyword evidence="3 5" id="KW-0808">Transferase</keyword>
<gene>
    <name evidence="7" type="ORF">HYH03_014267</name>
</gene>
<dbReference type="InterPro" id="IPR018117">
    <property type="entry name" value="C5_DNA_meth_AS"/>
</dbReference>
<name>A0A835XPA8_9CHLO</name>
<dbReference type="InterPro" id="IPR031303">
    <property type="entry name" value="C5_meth_CS"/>
</dbReference>
<dbReference type="GO" id="GO:0003886">
    <property type="term" value="F:DNA (cytosine-5-)-methyltransferase activity"/>
    <property type="evidence" value="ECO:0007669"/>
    <property type="project" value="UniProtKB-EC"/>
</dbReference>
<feature type="region of interest" description="Disordered" evidence="6">
    <location>
        <begin position="522"/>
        <end position="543"/>
    </location>
</feature>
<organism evidence="7 8">
    <name type="scientific">Edaphochlamys debaryana</name>
    <dbReference type="NCBI Taxonomy" id="47281"/>
    <lineage>
        <taxon>Eukaryota</taxon>
        <taxon>Viridiplantae</taxon>
        <taxon>Chlorophyta</taxon>
        <taxon>core chlorophytes</taxon>
        <taxon>Chlorophyceae</taxon>
        <taxon>CS clade</taxon>
        <taxon>Chlamydomonadales</taxon>
        <taxon>Chlamydomonadales incertae sedis</taxon>
        <taxon>Edaphochlamys</taxon>
    </lineage>
</organism>
<dbReference type="PROSITE" id="PS51679">
    <property type="entry name" value="SAM_MT_C5"/>
    <property type="match status" value="1"/>
</dbReference>
<sequence length="1415" mass="141256">MSTEDVGKSAPTPAPEPARLVPTPPHSPSSDTRAPSPAPSTPSTPSTPPPPLLSLPDLAVRCRDTPGRLLPSRLEVACACPACGPLPPPQRLFSAPAWERHCGAAASKDWKRSVKVLGPAAAEVAAEVAAGARAAAAAGVVFAEPGEAPPSFEVWARLNGLRVVSARGGQSRWLEVIGADSPPPLPATPPLRRRRPAASSALSSPVADGSSSDPEDISSGSSSRRGSAGPKAVDPSGPHPGLPQAATRLVHDIWAAYFDSLAQKDGGEGAGAGGGDPVWAQTDAALRSAAEAHQPRSWRLLDPRPSRAPAGPRGPLTLYTAAEAPAASAASSSSSGAEATEAPPPLQLRPGSVVLLAGAGGGEGGAGGAAGGGAYSFALVQAIFTEGGEGAEPRLQLRPLVHGRSTLLGDAADPLELFLLDPAPPPAAPAGAGASAASGGLGGTVGVFVPSPTGGSASSSSSSASRSRGSKGSGSGVGVGQQEGAARAEGAAEGGGGGVFEAPLGSVAAALEAECFVRPAPHAQHAARRAEDEQADAARRERSAALLRSGAPPVFALRQRYQSRQAAFLHLGAEELGLGEVVQPPAPLPGPTLLPGGGGFVKDGVTYRVGDHIFLPPTAPLGSPYTAAAASPPTSGADSDADSSSSASSDRSSSALSGSSSSAAARRAARSSALGRPWQVVRLLGVGAAGEAVEGSSSGGGSSGGGGSRPAASPRLVLKVRRLFRPEDHGLPSPHPWLLTEEAPAGLASVSSSGDPGDTLADPLTDLEEGGAETGFGGVVAGAGPRTLAAEGLQAAAQRQRQQRQPCVEAEVAAGSALGRCVVQPLGGRGSGSASEEEQEQDAKGAGAASGDVHVFRLVPAAQLRAVAASGDWSALAPPPAPAAATAAPSEGAAAGASAAGSRERPRPLASMDMFAGAGGLSRGLHMSGVADTRWAIELDAPAASAFAANFPTAAVMAEDCTVLLAAAAAKAAAASTSSSGALPRPPPAEVVTTAACAAAAARLPPALAARLPLPGEVELLAGGPPCQGFSNKNAAGRGGVEAHLKCAMIPAYLSFADLYRPRFFLLENVPGFLRPFRGEGAGGAGARGGLNYYFRLALRTLLGMGYQVRFGVLLAGHYGVAQSRQRAFIWASAPGEPLPDWPQPLTAFALPPSGLALPGGVHFAGGVPGAAGPAEGGVGGGGAQGAALRAVAVGDCIGELPELAEGEWGWPQLQPNPSPGPASAAFQPPCPAAAPAPAALTDHATKPLKDLHVQIMRLVPQGGDWTALKALVGEGAGSAASPEVLAWVRKEMAAELADGEVGQRLRGTYGRVRTDGWFRTVATNMTPRAFDAWNVHPTQARMYTVREAARAQGFPDCHLFAGSHAQRYKQVGNAVPPPLAAALGLRLAAALEAHATEAEAEEAGEAGEAGAARP</sequence>
<dbReference type="OrthoDB" id="5376140at2759"/>
<feature type="region of interest" description="Disordered" evidence="6">
    <location>
        <begin position="452"/>
        <end position="493"/>
    </location>
</feature>
<feature type="compositionally biased region" description="Gly residues" evidence="6">
    <location>
        <begin position="471"/>
        <end position="481"/>
    </location>
</feature>
<dbReference type="EC" id="2.1.1.37" evidence="1"/>
<feature type="region of interest" description="Disordered" evidence="6">
    <location>
        <begin position="175"/>
        <end position="244"/>
    </location>
</feature>
<feature type="region of interest" description="Disordered" evidence="6">
    <location>
        <begin position="1"/>
        <end position="56"/>
    </location>
</feature>
<dbReference type="InterPro" id="IPR001525">
    <property type="entry name" value="C5_MeTfrase"/>
</dbReference>
<feature type="region of interest" description="Disordered" evidence="6">
    <location>
        <begin position="827"/>
        <end position="849"/>
    </location>
</feature>
<evidence type="ECO:0000256" key="3">
    <source>
        <dbReference type="ARBA" id="ARBA00022679"/>
    </source>
</evidence>
<keyword evidence="4 5" id="KW-0949">S-adenosyl-L-methionine</keyword>
<dbReference type="InterPro" id="IPR029063">
    <property type="entry name" value="SAM-dependent_MTases_sf"/>
</dbReference>
<feature type="active site" evidence="5">
    <location>
        <position position="1027"/>
    </location>
</feature>
<evidence type="ECO:0000256" key="1">
    <source>
        <dbReference type="ARBA" id="ARBA00011975"/>
    </source>
</evidence>
<dbReference type="GO" id="GO:0005634">
    <property type="term" value="C:nucleus"/>
    <property type="evidence" value="ECO:0007669"/>
    <property type="project" value="TreeGrafter"/>
</dbReference>
<dbReference type="InterPro" id="IPR010919">
    <property type="entry name" value="SAND-like_dom_sf"/>
</dbReference>
<dbReference type="InterPro" id="IPR050390">
    <property type="entry name" value="C5-Methyltransferase"/>
</dbReference>
<feature type="compositionally biased region" description="Pro residues" evidence="6">
    <location>
        <begin position="36"/>
        <end position="53"/>
    </location>
</feature>
<feature type="compositionally biased region" description="Low complexity" evidence="6">
    <location>
        <begin position="454"/>
        <end position="467"/>
    </location>
</feature>
<evidence type="ECO:0000313" key="8">
    <source>
        <dbReference type="Proteomes" id="UP000612055"/>
    </source>
</evidence>
<feature type="compositionally biased region" description="Low complexity" evidence="6">
    <location>
        <begin position="307"/>
        <end position="341"/>
    </location>
</feature>
<dbReference type="GO" id="GO:0032259">
    <property type="term" value="P:methylation"/>
    <property type="evidence" value="ECO:0007669"/>
    <property type="project" value="UniProtKB-KW"/>
</dbReference>
<dbReference type="Gene3D" id="3.10.390.10">
    <property type="entry name" value="SAND domain-like"/>
    <property type="match status" value="1"/>
</dbReference>
<evidence type="ECO:0000256" key="2">
    <source>
        <dbReference type="ARBA" id="ARBA00022603"/>
    </source>
</evidence>
<protein>
    <recommendedName>
        <fullName evidence="1">DNA (cytosine-5-)-methyltransferase</fullName>
        <ecNumber evidence="1">2.1.1.37</ecNumber>
    </recommendedName>
</protein>
<comment type="similarity">
    <text evidence="5">Belongs to the class I-like SAM-binding methyltransferase superfamily. C5-methyltransferase family.</text>
</comment>
<feature type="region of interest" description="Disordered" evidence="6">
    <location>
        <begin position="873"/>
        <end position="907"/>
    </location>
</feature>
<accession>A0A835XPA8</accession>
<dbReference type="SUPFAM" id="SSF53335">
    <property type="entry name" value="S-adenosyl-L-methionine-dependent methyltransferases"/>
    <property type="match status" value="1"/>
</dbReference>
<feature type="compositionally biased region" description="Basic and acidic residues" evidence="6">
    <location>
        <begin position="528"/>
        <end position="543"/>
    </location>
</feature>
<feature type="compositionally biased region" description="Low complexity" evidence="6">
    <location>
        <begin position="197"/>
        <end position="227"/>
    </location>
</feature>
<dbReference type="EMBL" id="JAEHOE010000101">
    <property type="protein sequence ID" value="KAG2487155.1"/>
    <property type="molecule type" value="Genomic_DNA"/>
</dbReference>
<feature type="region of interest" description="Disordered" evidence="6">
    <location>
        <begin position="625"/>
        <end position="663"/>
    </location>
</feature>